<feature type="compositionally biased region" description="Low complexity" evidence="5">
    <location>
        <begin position="320"/>
        <end position="338"/>
    </location>
</feature>
<keyword evidence="3" id="KW-0479">Metal-binding</keyword>
<dbReference type="RefSeq" id="WP_152234749.1">
    <property type="nucleotide sequence ID" value="NZ_JBHSKZ010000061.1"/>
</dbReference>
<feature type="chain" id="PRO_5039106680" evidence="6">
    <location>
        <begin position="26"/>
        <end position="353"/>
    </location>
</feature>
<keyword evidence="2" id="KW-0813">Transport</keyword>
<sequence length="353" mass="37206">MNIHSHRIPRFVAAAATTVMLVLSAACGTSSNGEDEKKSEAVTGPITVVASVNQWGSLAEQIGGDDVQVTSILSSTGVDAHDFEPKTSDLAKLQKAQVVVSNGAGYDSWATKTLGRNAIGVSAAQTVGAMEGDNPHLWFSKDARNGMATELTEAFSKLLPAKKKAFQSRLRAWKTAEGKVEQAMDEFTKDHDGATYAATEPVVYYLMADMGFDDVTPKGYASSAAAEGEPAPADLQKFQSLIEAKDIDVLVNNTQEASDASNMLTGTAHRSDVPVFDVSEQLPDKYDSLTDWIAALVEELDAAMDKEDETDGDTTDDSANDNADGDGASSDNATSDDAQSGNTTSDDAATSSN</sequence>
<dbReference type="PANTHER" id="PTHR42953:SF1">
    <property type="entry name" value="METAL-BINDING PROTEIN HI_0362-RELATED"/>
    <property type="match status" value="1"/>
</dbReference>
<gene>
    <name evidence="7" type="ORF">F7D09_1418</name>
</gene>
<dbReference type="GO" id="GO:0030313">
    <property type="term" value="C:cell envelope"/>
    <property type="evidence" value="ECO:0007669"/>
    <property type="project" value="UniProtKB-SubCell"/>
</dbReference>
<dbReference type="EMBL" id="WBVT01000022">
    <property type="protein sequence ID" value="KAB7790073.1"/>
    <property type="molecule type" value="Genomic_DNA"/>
</dbReference>
<keyword evidence="4 6" id="KW-0732">Signal</keyword>
<comment type="caution">
    <text evidence="7">The sequence shown here is derived from an EMBL/GenBank/DDBJ whole genome shotgun (WGS) entry which is preliminary data.</text>
</comment>
<keyword evidence="8" id="KW-1185">Reference proteome</keyword>
<name>A0A6I1GEK4_9BIFI</name>
<feature type="compositionally biased region" description="Acidic residues" evidence="5">
    <location>
        <begin position="304"/>
        <end position="319"/>
    </location>
</feature>
<protein>
    <submittedName>
        <fullName evidence="7">Zinc-binding lipo protein</fullName>
    </submittedName>
</protein>
<evidence type="ECO:0000256" key="3">
    <source>
        <dbReference type="ARBA" id="ARBA00022723"/>
    </source>
</evidence>
<dbReference type="Proteomes" id="UP000441772">
    <property type="component" value="Unassembled WGS sequence"/>
</dbReference>
<feature type="signal peptide" evidence="6">
    <location>
        <begin position="1"/>
        <end position="25"/>
    </location>
</feature>
<dbReference type="Gene3D" id="3.40.50.1980">
    <property type="entry name" value="Nitrogenase molybdenum iron protein domain"/>
    <property type="match status" value="1"/>
</dbReference>
<dbReference type="SUPFAM" id="SSF53807">
    <property type="entry name" value="Helical backbone' metal receptor"/>
    <property type="match status" value="1"/>
</dbReference>
<organism evidence="7 8">
    <name type="scientific">Bifidobacterium leontopitheci</name>
    <dbReference type="NCBI Taxonomy" id="2650774"/>
    <lineage>
        <taxon>Bacteria</taxon>
        <taxon>Bacillati</taxon>
        <taxon>Actinomycetota</taxon>
        <taxon>Actinomycetes</taxon>
        <taxon>Bifidobacteriales</taxon>
        <taxon>Bifidobacteriaceae</taxon>
        <taxon>Bifidobacterium</taxon>
    </lineage>
</organism>
<evidence type="ECO:0000256" key="5">
    <source>
        <dbReference type="SAM" id="MobiDB-lite"/>
    </source>
</evidence>
<dbReference type="Pfam" id="PF01297">
    <property type="entry name" value="ZnuA"/>
    <property type="match status" value="1"/>
</dbReference>
<comment type="subcellular location">
    <subcellularLocation>
        <location evidence="1">Cell envelope</location>
    </subcellularLocation>
</comment>
<proteinExistence type="predicted"/>
<evidence type="ECO:0000256" key="6">
    <source>
        <dbReference type="SAM" id="SignalP"/>
    </source>
</evidence>
<dbReference type="InterPro" id="IPR006127">
    <property type="entry name" value="ZnuA-like"/>
</dbReference>
<reference evidence="7 8" key="1">
    <citation type="submission" date="2019-09" db="EMBL/GenBank/DDBJ databases">
        <title>Characterization of the phylogenetic diversity of two novel species belonging to the genus Bifidobacterium: Bifidobacterium cebidarum sp. nov. and Bifidobacterium leontopitheci sp. nov.</title>
        <authorList>
            <person name="Lugli G.A."/>
            <person name="Duranti S."/>
            <person name="Milani C."/>
            <person name="Turroni F."/>
            <person name="Ventura M."/>
        </authorList>
    </citation>
    <scope>NUCLEOTIDE SEQUENCE [LARGE SCALE GENOMIC DNA]</scope>
    <source>
        <strain evidence="7 8">LMG 31471</strain>
    </source>
</reference>
<accession>A0A6I1GEK4</accession>
<evidence type="ECO:0000256" key="1">
    <source>
        <dbReference type="ARBA" id="ARBA00004196"/>
    </source>
</evidence>
<dbReference type="GO" id="GO:0046872">
    <property type="term" value="F:metal ion binding"/>
    <property type="evidence" value="ECO:0007669"/>
    <property type="project" value="UniProtKB-KW"/>
</dbReference>
<dbReference type="GO" id="GO:0030001">
    <property type="term" value="P:metal ion transport"/>
    <property type="evidence" value="ECO:0007669"/>
    <property type="project" value="InterPro"/>
</dbReference>
<evidence type="ECO:0000313" key="8">
    <source>
        <dbReference type="Proteomes" id="UP000441772"/>
    </source>
</evidence>
<feature type="region of interest" description="Disordered" evidence="5">
    <location>
        <begin position="304"/>
        <end position="353"/>
    </location>
</feature>
<evidence type="ECO:0000256" key="4">
    <source>
        <dbReference type="ARBA" id="ARBA00022729"/>
    </source>
</evidence>
<feature type="compositionally biased region" description="Polar residues" evidence="5">
    <location>
        <begin position="339"/>
        <end position="353"/>
    </location>
</feature>
<dbReference type="InterPro" id="IPR050492">
    <property type="entry name" value="Bact_metal-bind_prot9"/>
</dbReference>
<evidence type="ECO:0000256" key="2">
    <source>
        <dbReference type="ARBA" id="ARBA00022448"/>
    </source>
</evidence>
<dbReference type="PROSITE" id="PS51257">
    <property type="entry name" value="PROKAR_LIPOPROTEIN"/>
    <property type="match status" value="1"/>
</dbReference>
<dbReference type="PANTHER" id="PTHR42953">
    <property type="entry name" value="HIGH-AFFINITY ZINC UPTAKE SYSTEM PROTEIN ZNUA-RELATED"/>
    <property type="match status" value="1"/>
</dbReference>
<dbReference type="AlphaFoldDB" id="A0A6I1GEK4"/>
<evidence type="ECO:0000313" key="7">
    <source>
        <dbReference type="EMBL" id="KAB7790073.1"/>
    </source>
</evidence>